<protein>
    <submittedName>
        <fullName evidence="3">O-6-methylguanine DNA methyltransferase</fullName>
    </submittedName>
</protein>
<dbReference type="PANTHER" id="PTHR42942:SF1">
    <property type="entry name" value="ALKYLTRANSFERASE-LIKE PROTEIN 1"/>
    <property type="match status" value="1"/>
</dbReference>
<dbReference type="AlphaFoldDB" id="H8KL63"/>
<dbReference type="EMBL" id="CP003349">
    <property type="protein sequence ID" value="AFD09146.1"/>
    <property type="molecule type" value="Genomic_DNA"/>
</dbReference>
<dbReference type="eggNOG" id="COG3695">
    <property type="taxonomic scope" value="Bacteria"/>
</dbReference>
<organism evidence="3 4">
    <name type="scientific">Solitalea canadensis (strain ATCC 29591 / DSM 3403 / JCM 21819 / LMG 8368 / NBRC 15130 / NCIMB 12057 / USAM 9D)</name>
    <name type="common">Flexibacter canadensis</name>
    <dbReference type="NCBI Taxonomy" id="929556"/>
    <lineage>
        <taxon>Bacteria</taxon>
        <taxon>Pseudomonadati</taxon>
        <taxon>Bacteroidota</taxon>
        <taxon>Sphingobacteriia</taxon>
        <taxon>Sphingobacteriales</taxon>
        <taxon>Sphingobacteriaceae</taxon>
        <taxon>Solitalea</taxon>
    </lineage>
</organism>
<evidence type="ECO:0000256" key="1">
    <source>
        <dbReference type="ARBA" id="ARBA00022763"/>
    </source>
</evidence>
<keyword evidence="4" id="KW-1185">Reference proteome</keyword>
<proteinExistence type="predicted"/>
<dbReference type="InterPro" id="IPR036217">
    <property type="entry name" value="MethylDNA_cys_MeTrfase_DNAb"/>
</dbReference>
<evidence type="ECO:0000313" key="3">
    <source>
        <dbReference type="EMBL" id="AFD09146.1"/>
    </source>
</evidence>
<dbReference type="KEGG" id="scn:Solca_4156"/>
<dbReference type="InterPro" id="IPR036388">
    <property type="entry name" value="WH-like_DNA-bd_sf"/>
</dbReference>
<name>H8KL63_SOLCM</name>
<gene>
    <name evidence="3" type="ordered locus">Solca_4156</name>
</gene>
<dbReference type="HOGENOM" id="CLU_000445_52_5_10"/>
<reference evidence="3" key="1">
    <citation type="submission" date="2012-02" db="EMBL/GenBank/DDBJ databases">
        <title>The complete genome of Solitalea canadensis DSM 3403.</title>
        <authorList>
            <consortium name="US DOE Joint Genome Institute (JGI-PGF)"/>
            <person name="Lucas S."/>
            <person name="Copeland A."/>
            <person name="Lapidus A."/>
            <person name="Glavina del Rio T."/>
            <person name="Dalin E."/>
            <person name="Tice H."/>
            <person name="Bruce D."/>
            <person name="Goodwin L."/>
            <person name="Pitluck S."/>
            <person name="Peters L."/>
            <person name="Ovchinnikova G."/>
            <person name="Lu M."/>
            <person name="Kyrpides N."/>
            <person name="Mavromatis K."/>
            <person name="Ivanova N."/>
            <person name="Brettin T."/>
            <person name="Detter J.C."/>
            <person name="Han C."/>
            <person name="Larimer F."/>
            <person name="Land M."/>
            <person name="Hauser L."/>
            <person name="Markowitz V."/>
            <person name="Cheng J.-F."/>
            <person name="Hugenholtz P."/>
            <person name="Woyke T."/>
            <person name="Wu D."/>
            <person name="Spring S."/>
            <person name="Schroeder M."/>
            <person name="Kopitz M."/>
            <person name="Brambilla E."/>
            <person name="Klenk H.-P."/>
            <person name="Eisen J.A."/>
        </authorList>
    </citation>
    <scope>NUCLEOTIDE SEQUENCE</scope>
    <source>
        <strain evidence="3">DSM 3403</strain>
    </source>
</reference>
<dbReference type="Gene3D" id="1.10.10.10">
    <property type="entry name" value="Winged helix-like DNA-binding domain superfamily/Winged helix DNA-binding domain"/>
    <property type="match status" value="1"/>
</dbReference>
<evidence type="ECO:0000259" key="2">
    <source>
        <dbReference type="Pfam" id="PF01035"/>
    </source>
</evidence>
<dbReference type="RefSeq" id="WP_014682368.1">
    <property type="nucleotide sequence ID" value="NC_017770.1"/>
</dbReference>
<keyword evidence="3" id="KW-0489">Methyltransferase</keyword>
<sequence>MDNQNFFQQVYEVVRLVPPGRVTSYGAIAKFLGAPGASRQVGWAMNGAGSLKPPVPAHRVVNRNGELSGKHFFTPPSLMEDLLNQEGITVVNDKIQNFKTHYWDPEVELL</sequence>
<accession>H8KL63</accession>
<dbReference type="STRING" id="929556.Solca_4156"/>
<dbReference type="GO" id="GO:0032259">
    <property type="term" value="P:methylation"/>
    <property type="evidence" value="ECO:0007669"/>
    <property type="project" value="UniProtKB-KW"/>
</dbReference>
<dbReference type="GO" id="GO:0006281">
    <property type="term" value="P:DNA repair"/>
    <property type="evidence" value="ECO:0007669"/>
    <property type="project" value="InterPro"/>
</dbReference>
<dbReference type="InterPro" id="IPR014048">
    <property type="entry name" value="MethylDNA_cys_MeTrfase_DNA-bd"/>
</dbReference>
<dbReference type="CDD" id="cd06445">
    <property type="entry name" value="ATase"/>
    <property type="match status" value="1"/>
</dbReference>
<dbReference type="SUPFAM" id="SSF46767">
    <property type="entry name" value="Methylated DNA-protein cysteine methyltransferase, C-terminal domain"/>
    <property type="match status" value="1"/>
</dbReference>
<keyword evidence="1" id="KW-0227">DNA damage</keyword>
<dbReference type="Pfam" id="PF01035">
    <property type="entry name" value="DNA_binding_1"/>
    <property type="match status" value="1"/>
</dbReference>
<dbReference type="Proteomes" id="UP000007590">
    <property type="component" value="Chromosome"/>
</dbReference>
<feature type="domain" description="Methylated-DNA-[protein]-cysteine S-methyltransferase DNA binding" evidence="2">
    <location>
        <begin position="5"/>
        <end position="88"/>
    </location>
</feature>
<evidence type="ECO:0000313" key="4">
    <source>
        <dbReference type="Proteomes" id="UP000007590"/>
    </source>
</evidence>
<dbReference type="GO" id="GO:0008168">
    <property type="term" value="F:methyltransferase activity"/>
    <property type="evidence" value="ECO:0007669"/>
    <property type="project" value="UniProtKB-KW"/>
</dbReference>
<keyword evidence="3" id="KW-0808">Transferase</keyword>
<dbReference type="NCBIfam" id="TIGR00589">
    <property type="entry name" value="ogt"/>
    <property type="match status" value="1"/>
</dbReference>
<dbReference type="OrthoDB" id="9132167at2"/>
<dbReference type="PANTHER" id="PTHR42942">
    <property type="entry name" value="6-O-METHYLGUANINE DNA METHYLTRANSFERASE"/>
    <property type="match status" value="1"/>
</dbReference>
<dbReference type="InterPro" id="IPR052520">
    <property type="entry name" value="ATL_DNA_repair"/>
</dbReference>